<sequence length="164" mass="18966">MPCYIDTIVKIIQVCQSDNLTRVWEIGIYPVECEDCELEMVLFVPINDHERDPNSQSVFVTNEYYSMTVATSTHLTIRRDSGSNSIVKDNIGQYDSFTVKIVFPYRNNRFKHLMNSIQLDESVLFVVGQKEVIQGDLYSYAVETSFINVYSADKKKLHVLKLHQ</sequence>
<reference evidence="1" key="1">
    <citation type="submission" date="2021-06" db="EMBL/GenBank/DDBJ databases">
        <authorList>
            <person name="Kallberg Y."/>
            <person name="Tangrot J."/>
            <person name="Rosling A."/>
        </authorList>
    </citation>
    <scope>NUCLEOTIDE SEQUENCE</scope>
    <source>
        <strain evidence="1">MA461A</strain>
    </source>
</reference>
<comment type="caution">
    <text evidence="1">The sequence shown here is derived from an EMBL/GenBank/DDBJ whole genome shotgun (WGS) entry which is preliminary data.</text>
</comment>
<name>A0ACA9RWZ6_9GLOM</name>
<dbReference type="EMBL" id="CAJVQC010075470">
    <property type="protein sequence ID" value="CAG8813884.1"/>
    <property type="molecule type" value="Genomic_DNA"/>
</dbReference>
<accession>A0ACA9RWZ6</accession>
<organism evidence="1 2">
    <name type="scientific">Racocetra persica</name>
    <dbReference type="NCBI Taxonomy" id="160502"/>
    <lineage>
        <taxon>Eukaryota</taxon>
        <taxon>Fungi</taxon>
        <taxon>Fungi incertae sedis</taxon>
        <taxon>Mucoromycota</taxon>
        <taxon>Glomeromycotina</taxon>
        <taxon>Glomeromycetes</taxon>
        <taxon>Diversisporales</taxon>
        <taxon>Gigasporaceae</taxon>
        <taxon>Racocetra</taxon>
    </lineage>
</organism>
<gene>
    <name evidence="1" type="ORF">RPERSI_LOCUS23866</name>
</gene>
<evidence type="ECO:0000313" key="1">
    <source>
        <dbReference type="EMBL" id="CAG8813884.1"/>
    </source>
</evidence>
<feature type="non-terminal residue" evidence="1">
    <location>
        <position position="164"/>
    </location>
</feature>
<keyword evidence="2" id="KW-1185">Reference proteome</keyword>
<protein>
    <submittedName>
        <fullName evidence="1">8881_t:CDS:1</fullName>
    </submittedName>
</protein>
<proteinExistence type="predicted"/>
<evidence type="ECO:0000313" key="2">
    <source>
        <dbReference type="Proteomes" id="UP000789920"/>
    </source>
</evidence>
<dbReference type="Proteomes" id="UP000789920">
    <property type="component" value="Unassembled WGS sequence"/>
</dbReference>